<dbReference type="PANTHER" id="PTHR21461">
    <property type="entry name" value="GLYCOSYLTRANSFERASE FAMILY 92 PROTEIN"/>
    <property type="match status" value="1"/>
</dbReference>
<dbReference type="RefSeq" id="WP_275630867.1">
    <property type="nucleotide sequence ID" value="NZ_JARGYD010000001.1"/>
</dbReference>
<dbReference type="PANTHER" id="PTHR21461:SF69">
    <property type="entry name" value="GLYCOSYLTRANSFERASE FAMILY 92 PROTEIN"/>
    <property type="match status" value="1"/>
</dbReference>
<comment type="subcellular location">
    <subcellularLocation>
        <location evidence="1">Membrane</location>
        <topology evidence="1">Single-pass membrane protein</topology>
    </subcellularLocation>
</comment>
<keyword evidence="3" id="KW-1133">Transmembrane helix</keyword>
<dbReference type="Proteomes" id="UP001595632">
    <property type="component" value="Unassembled WGS sequence"/>
</dbReference>
<evidence type="ECO:0000256" key="3">
    <source>
        <dbReference type="ARBA" id="ARBA00022989"/>
    </source>
</evidence>
<sequence>MSLPIVASLWIGGRLSFLEQVCLKSFVDHGHRTILYTYGAVAGVPDGVEVLDANLIFPNDNYIRHAKSGSPAVHADAFRYRMIELQNVIWIDADVLCMQPWDFKDQWVFGWEKPDKLVCNAVLGLPRFSKTLKKLNELCATEYPIPPWAPAEERARMEAAAKAGHPVHVSEMEWGVWGPAAVTHFLFETGEMENVLPQMAFYPISFKDRRDLLAPGRVIDDQLTDGCYGVHLWNRRLRRRIITHEGGRPDPDSFVGRALTRHGIDPRAFPIPDEPPAHIREERAQQPPAASVASTLPDALPDAQPAAKADLVSQTAHVTVTPPAALAQMPVMENQQTPEYQRRTDELESRTGTITGWLTPPATPQKNDNILIVTSMKNEAPFILEWVAYHLGIGASHFLVYTNDCTDNTNAMLDRLQELGHVTRVANPWDPASGKKPQHVALKDAVKQDCYKAADWVLTIDVDEFVNIHVGDGTFADLFRATNDPNVISFTWKFFGNKGIADYQDRPVTEQFTACAPEFIPKPRLGWGFKSMFHKSSPYSRIGVHRPLGIEDKDVDRVRWVNGSGRAMPDQLLTNNGWRSTKRSLGYRLATLNHYILRSADSFLVKRERGRINHTDHDQGIEYWTRRNYATETDDRIIARHALMRPVLDGFMADDRLAALHAEAVDWHRARIAHLKGLPDYKALYDDLLDDGRPDALFIDKSTEDLAEALSEQDTTPAKPAVPAAAALKGLTLPAPPATAAAAPLHDRFDAARAHAAKAGGFLWEGGDNAVMFVPGSKRLIVSFDNISNVQEEGPRWPWGFKLMTGEMGASVLGVMGAKRNWFRNDFVHDTFETLRDQGFFDQFDDVLFYGASMGGFGALTYSRCVPGANVLAIAPQSTLDRRILPDDNRWGWTARLDWDGRFADAAGAPDGAGQVTIIADPYFQPDYDQVSRITGDNVKWLHTPFMGHQLPNAFVLMGILKPLLFAAAEGTLTPALFYKAFRARNDLPRYQHDLLMQAEARGKLRSAIRICEYTLRKRKAKNIAASLERLRAKLDGRAAEVAE</sequence>
<gene>
    <name evidence="4" type="ORF">ACFOGP_12750</name>
</gene>
<keyword evidence="5" id="KW-1185">Reference proteome</keyword>
<keyword evidence="2" id="KW-0812">Transmembrane</keyword>
<evidence type="ECO:0000256" key="1">
    <source>
        <dbReference type="ARBA" id="ARBA00004167"/>
    </source>
</evidence>
<dbReference type="InterPro" id="IPR029044">
    <property type="entry name" value="Nucleotide-diphossugar_trans"/>
</dbReference>
<comment type="caution">
    <text evidence="4">The sequence shown here is derived from an EMBL/GenBank/DDBJ whole genome shotgun (WGS) entry which is preliminary data.</text>
</comment>
<reference evidence="5" key="1">
    <citation type="journal article" date="2019" name="Int. J. Syst. Evol. Microbiol.">
        <title>The Global Catalogue of Microorganisms (GCM) 10K type strain sequencing project: providing services to taxonomists for standard genome sequencing and annotation.</title>
        <authorList>
            <consortium name="The Broad Institute Genomics Platform"/>
            <consortium name="The Broad Institute Genome Sequencing Center for Infectious Disease"/>
            <person name="Wu L."/>
            <person name="Ma J."/>
        </authorList>
    </citation>
    <scope>NUCLEOTIDE SEQUENCE [LARGE SCALE GENOMIC DNA]</scope>
    <source>
        <strain evidence="5">KCTC 52366</strain>
    </source>
</reference>
<evidence type="ECO:0000313" key="4">
    <source>
        <dbReference type="EMBL" id="MFC3143583.1"/>
    </source>
</evidence>
<keyword evidence="3" id="KW-0472">Membrane</keyword>
<proteinExistence type="predicted"/>
<accession>A0ABV7GPP3</accession>
<organism evidence="4 5">
    <name type="scientific">Psychromarinibacter halotolerans</name>
    <dbReference type="NCBI Taxonomy" id="1775175"/>
    <lineage>
        <taxon>Bacteria</taxon>
        <taxon>Pseudomonadati</taxon>
        <taxon>Pseudomonadota</taxon>
        <taxon>Alphaproteobacteria</taxon>
        <taxon>Rhodobacterales</taxon>
        <taxon>Paracoccaceae</taxon>
        <taxon>Psychromarinibacter</taxon>
    </lineage>
</organism>
<name>A0ABV7GPP3_9RHOB</name>
<dbReference type="SUPFAM" id="SSF53448">
    <property type="entry name" value="Nucleotide-diphospho-sugar transferases"/>
    <property type="match status" value="2"/>
</dbReference>
<dbReference type="Pfam" id="PF13704">
    <property type="entry name" value="Glyco_tranf_2_4"/>
    <property type="match status" value="1"/>
</dbReference>
<evidence type="ECO:0000313" key="5">
    <source>
        <dbReference type="Proteomes" id="UP001595632"/>
    </source>
</evidence>
<protein>
    <submittedName>
        <fullName evidence="4">Glycosyltransferase family 2 protein</fullName>
    </submittedName>
</protein>
<evidence type="ECO:0000256" key="2">
    <source>
        <dbReference type="ARBA" id="ARBA00022692"/>
    </source>
</evidence>
<dbReference type="EMBL" id="JBHRTB010000010">
    <property type="protein sequence ID" value="MFC3143583.1"/>
    <property type="molecule type" value="Genomic_DNA"/>
</dbReference>